<feature type="compositionally biased region" description="Polar residues" evidence="1">
    <location>
        <begin position="100"/>
        <end position="125"/>
    </location>
</feature>
<protein>
    <submittedName>
        <fullName evidence="2">Uncharacterized protein</fullName>
    </submittedName>
</protein>
<evidence type="ECO:0000256" key="1">
    <source>
        <dbReference type="SAM" id="MobiDB-lite"/>
    </source>
</evidence>
<reference evidence="2 3" key="1">
    <citation type="journal article" date="2021" name="Nat. Plants">
        <title>The Taxus genome provides insights into paclitaxel biosynthesis.</title>
        <authorList>
            <person name="Xiong X."/>
            <person name="Gou J."/>
            <person name="Liao Q."/>
            <person name="Li Y."/>
            <person name="Zhou Q."/>
            <person name="Bi G."/>
            <person name="Li C."/>
            <person name="Du R."/>
            <person name="Wang X."/>
            <person name="Sun T."/>
            <person name="Guo L."/>
            <person name="Liang H."/>
            <person name="Lu P."/>
            <person name="Wu Y."/>
            <person name="Zhang Z."/>
            <person name="Ro D.K."/>
            <person name="Shang Y."/>
            <person name="Huang S."/>
            <person name="Yan J."/>
        </authorList>
    </citation>
    <scope>NUCLEOTIDE SEQUENCE [LARGE SCALE GENOMIC DNA]</scope>
    <source>
        <strain evidence="2">Ta-2019</strain>
    </source>
</reference>
<accession>A0AA38F4F7</accession>
<keyword evidence="3" id="KW-1185">Reference proteome</keyword>
<proteinExistence type="predicted"/>
<name>A0AA38F4F7_TAXCH</name>
<feature type="region of interest" description="Disordered" evidence="1">
    <location>
        <begin position="93"/>
        <end position="125"/>
    </location>
</feature>
<dbReference type="AlphaFoldDB" id="A0AA38F4F7"/>
<dbReference type="EMBL" id="JAHRHJ020003813">
    <property type="protein sequence ID" value="KAH9289253.1"/>
    <property type="molecule type" value="Genomic_DNA"/>
</dbReference>
<evidence type="ECO:0000313" key="3">
    <source>
        <dbReference type="Proteomes" id="UP000824469"/>
    </source>
</evidence>
<feature type="non-terminal residue" evidence="2">
    <location>
        <position position="125"/>
    </location>
</feature>
<evidence type="ECO:0000313" key="2">
    <source>
        <dbReference type="EMBL" id="KAH9289253.1"/>
    </source>
</evidence>
<organism evidence="2 3">
    <name type="scientific">Taxus chinensis</name>
    <name type="common">Chinese yew</name>
    <name type="synonym">Taxus wallichiana var. chinensis</name>
    <dbReference type="NCBI Taxonomy" id="29808"/>
    <lineage>
        <taxon>Eukaryota</taxon>
        <taxon>Viridiplantae</taxon>
        <taxon>Streptophyta</taxon>
        <taxon>Embryophyta</taxon>
        <taxon>Tracheophyta</taxon>
        <taxon>Spermatophyta</taxon>
        <taxon>Pinopsida</taxon>
        <taxon>Pinidae</taxon>
        <taxon>Conifers II</taxon>
        <taxon>Cupressales</taxon>
        <taxon>Taxaceae</taxon>
        <taxon>Taxus</taxon>
    </lineage>
</organism>
<feature type="compositionally biased region" description="Low complexity" evidence="1">
    <location>
        <begin position="48"/>
        <end position="60"/>
    </location>
</feature>
<comment type="caution">
    <text evidence="2">The sequence shown here is derived from an EMBL/GenBank/DDBJ whole genome shotgun (WGS) entry which is preliminary data.</text>
</comment>
<gene>
    <name evidence="2" type="ORF">KI387_033370</name>
</gene>
<dbReference type="Proteomes" id="UP000824469">
    <property type="component" value="Unassembled WGS sequence"/>
</dbReference>
<sequence>MAQEYEWCYHCNLPHNQSACFNGALNQALMVQTIGVPQKPSQEENHQQETQQEGPPTETTLANWQTEDFCGVNQQPFQGVATNTWSMKRIMEEGQPCNPVVSQNTPTQQGVGRPNTTPNVQNHLK</sequence>
<feature type="region of interest" description="Disordered" evidence="1">
    <location>
        <begin position="35"/>
        <end position="60"/>
    </location>
</feature>